<evidence type="ECO:0000256" key="1">
    <source>
        <dbReference type="SAM" id="MobiDB-lite"/>
    </source>
</evidence>
<sequence length="229" mass="24767">MGMDGAFVGTWRPHRPRGPIMAQFTTPGPKYSIPGATGFVGHSPIKNRAPAYTCRGTKPPMTGSCGPGPRYFVEADITRKGKYVPPGAHIRGLPKINTEVTPGPTSHSGPHRSPSLFAPPQAVPPLTLSQAFHTPSLLRVQPSWGIGKEKPVNLYPSRSPALLQTPGPAAFPKIEVDTYKRRAPIYTMGAQTRIGGDRTIKPGPADYRTGKVRQPALSFCTQELLLKWN</sequence>
<accession>A0A8B9UK09</accession>
<name>A0A8B9UK09_9AVES</name>
<reference evidence="2" key="2">
    <citation type="submission" date="2025-09" db="UniProtKB">
        <authorList>
            <consortium name="Ensembl"/>
        </authorList>
    </citation>
    <scope>IDENTIFICATION</scope>
</reference>
<proteinExistence type="predicted"/>
<protein>
    <recommendedName>
        <fullName evidence="4">Outer dense fiber protein 3B</fullName>
    </recommendedName>
</protein>
<reference evidence="2" key="1">
    <citation type="submission" date="2025-08" db="UniProtKB">
        <authorList>
            <consortium name="Ensembl"/>
        </authorList>
    </citation>
    <scope>IDENTIFICATION</scope>
</reference>
<dbReference type="AlphaFoldDB" id="A0A8B9UK09"/>
<feature type="region of interest" description="Disordered" evidence="1">
    <location>
        <begin position="86"/>
        <end position="122"/>
    </location>
</feature>
<dbReference type="Ensembl" id="ENSAZOT00000010135.1">
    <property type="protein sequence ID" value="ENSAZOP00000009492.1"/>
    <property type="gene ID" value="ENSAZOG00000006016.1"/>
</dbReference>
<evidence type="ECO:0000313" key="2">
    <source>
        <dbReference type="Ensembl" id="ENSAZOP00000009492.1"/>
    </source>
</evidence>
<organism evidence="2 3">
    <name type="scientific">Anas zonorhyncha</name>
    <name type="common">Eastern spot-billed duck</name>
    <dbReference type="NCBI Taxonomy" id="75864"/>
    <lineage>
        <taxon>Eukaryota</taxon>
        <taxon>Metazoa</taxon>
        <taxon>Chordata</taxon>
        <taxon>Craniata</taxon>
        <taxon>Vertebrata</taxon>
        <taxon>Euteleostomi</taxon>
        <taxon>Archelosauria</taxon>
        <taxon>Archosauria</taxon>
        <taxon>Dinosauria</taxon>
        <taxon>Saurischia</taxon>
        <taxon>Theropoda</taxon>
        <taxon>Coelurosauria</taxon>
        <taxon>Aves</taxon>
        <taxon>Neognathae</taxon>
        <taxon>Galloanserae</taxon>
        <taxon>Anseriformes</taxon>
        <taxon>Anatidae</taxon>
        <taxon>Anatinae</taxon>
        <taxon>Anas</taxon>
    </lineage>
</organism>
<evidence type="ECO:0008006" key="4">
    <source>
        <dbReference type="Google" id="ProtNLM"/>
    </source>
</evidence>
<keyword evidence="3" id="KW-1185">Reference proteome</keyword>
<feature type="compositionally biased region" description="Polar residues" evidence="1">
    <location>
        <begin position="98"/>
        <end position="108"/>
    </location>
</feature>
<evidence type="ECO:0000313" key="3">
    <source>
        <dbReference type="Proteomes" id="UP000694549"/>
    </source>
</evidence>
<dbReference type="Proteomes" id="UP000694549">
    <property type="component" value="Unplaced"/>
</dbReference>